<proteinExistence type="predicted"/>
<dbReference type="Pfam" id="PF00578">
    <property type="entry name" value="AhpC-TSA"/>
    <property type="match status" value="1"/>
</dbReference>
<reference evidence="3" key="1">
    <citation type="submission" date="2022-09" db="EMBL/GenBank/DDBJ databases">
        <title>Actin cytoskeleton and complex cell architecture in an #Asgard archaeon.</title>
        <authorList>
            <person name="Ponce Toledo R.I."/>
            <person name="Schleper C."/>
            <person name="Rodrigues Oliveira T."/>
            <person name="Wollweber F."/>
            <person name="Xu J."/>
            <person name="Rittmann S."/>
            <person name="Klingl A."/>
            <person name="Pilhofer M."/>
        </authorList>
    </citation>
    <scope>NUCLEOTIDE SEQUENCE</scope>
    <source>
        <strain evidence="3">B-35</strain>
    </source>
</reference>
<gene>
    <name evidence="3" type="ORF">NEF87_001230</name>
</gene>
<dbReference type="InterPro" id="IPR013766">
    <property type="entry name" value="Thioredoxin_domain"/>
</dbReference>
<dbReference type="SUPFAM" id="SSF52833">
    <property type="entry name" value="Thioredoxin-like"/>
    <property type="match status" value="1"/>
</dbReference>
<evidence type="ECO:0000313" key="4">
    <source>
        <dbReference type="Proteomes" id="UP001208689"/>
    </source>
</evidence>
<keyword evidence="1" id="KW-0472">Membrane</keyword>
<feature type="domain" description="Thioredoxin" evidence="2">
    <location>
        <begin position="85"/>
        <end position="224"/>
    </location>
</feature>
<keyword evidence="1" id="KW-0812">Transmembrane</keyword>
<dbReference type="Proteomes" id="UP001208689">
    <property type="component" value="Chromosome"/>
</dbReference>
<organism evidence="3 4">
    <name type="scientific">Candidatus Lokiarchaeum ossiferum</name>
    <dbReference type="NCBI Taxonomy" id="2951803"/>
    <lineage>
        <taxon>Archaea</taxon>
        <taxon>Promethearchaeati</taxon>
        <taxon>Promethearchaeota</taxon>
        <taxon>Promethearchaeia</taxon>
        <taxon>Promethearchaeales</taxon>
        <taxon>Promethearchaeaceae</taxon>
        <taxon>Candidatus Lokiarchaeum</taxon>
    </lineage>
</organism>
<dbReference type="InterPro" id="IPR050553">
    <property type="entry name" value="Thioredoxin_ResA/DsbE_sf"/>
</dbReference>
<dbReference type="InterPro" id="IPR036249">
    <property type="entry name" value="Thioredoxin-like_sf"/>
</dbReference>
<dbReference type="PANTHER" id="PTHR42852">
    <property type="entry name" value="THIOL:DISULFIDE INTERCHANGE PROTEIN DSBE"/>
    <property type="match status" value="1"/>
</dbReference>
<name>A0ABY6HNH1_9ARCH</name>
<feature type="transmembrane region" description="Helical" evidence="1">
    <location>
        <begin position="39"/>
        <end position="60"/>
    </location>
</feature>
<evidence type="ECO:0000259" key="2">
    <source>
        <dbReference type="PROSITE" id="PS51352"/>
    </source>
</evidence>
<keyword evidence="4" id="KW-1185">Reference proteome</keyword>
<sequence length="224" mass="24712">MAKSKYQIKAKTEIKQKQSGKKHTYYDEELSKKKNNSPFVFFIGFIVIIGLGIVGVGKLLDSQNNDELVNSITYTYTGDSTEVSSSPSGYKTPLSLSTIDGSVIELADNAGKVVVLYFHYISCYYCEENGQNLKTVMAEYSSDEVLIVAIDVQISESVADIQKWASENEYTWSNVRDTDYSLASKYSVSGTPSMVFLGKDGSYSQKLVGLNSAANMRSAIDKLL</sequence>
<dbReference type="CDD" id="cd02966">
    <property type="entry name" value="TlpA_like_family"/>
    <property type="match status" value="1"/>
</dbReference>
<dbReference type="Gene3D" id="3.40.30.10">
    <property type="entry name" value="Glutaredoxin"/>
    <property type="match status" value="1"/>
</dbReference>
<dbReference type="InterPro" id="IPR000866">
    <property type="entry name" value="AhpC/TSA"/>
</dbReference>
<evidence type="ECO:0000256" key="1">
    <source>
        <dbReference type="SAM" id="Phobius"/>
    </source>
</evidence>
<accession>A0ABY6HNH1</accession>
<dbReference type="PANTHER" id="PTHR42852:SF17">
    <property type="entry name" value="THIOREDOXIN-LIKE PROTEIN HI_1115"/>
    <property type="match status" value="1"/>
</dbReference>
<dbReference type="PROSITE" id="PS51352">
    <property type="entry name" value="THIOREDOXIN_2"/>
    <property type="match status" value="1"/>
</dbReference>
<dbReference type="EMBL" id="CP104013">
    <property type="protein sequence ID" value="UYP44945.1"/>
    <property type="molecule type" value="Genomic_DNA"/>
</dbReference>
<protein>
    <submittedName>
        <fullName evidence="3">Thiol-disulfide oxidoreductase ResA</fullName>
    </submittedName>
</protein>
<evidence type="ECO:0000313" key="3">
    <source>
        <dbReference type="EMBL" id="UYP44945.1"/>
    </source>
</evidence>
<keyword evidence="1" id="KW-1133">Transmembrane helix</keyword>